<evidence type="ECO:0008006" key="4">
    <source>
        <dbReference type="Google" id="ProtNLM"/>
    </source>
</evidence>
<protein>
    <recommendedName>
        <fullName evidence="4">DUF4939 domain-containing protein</fullName>
    </recommendedName>
</protein>
<gene>
    <name evidence="2" type="ORF">AMELA_G00269740</name>
</gene>
<evidence type="ECO:0000256" key="1">
    <source>
        <dbReference type="SAM" id="MobiDB-lite"/>
    </source>
</evidence>
<evidence type="ECO:0000313" key="3">
    <source>
        <dbReference type="Proteomes" id="UP000593565"/>
    </source>
</evidence>
<keyword evidence="3" id="KW-1185">Reference proteome</keyword>
<dbReference type="AlphaFoldDB" id="A0A7J5ZQX1"/>
<dbReference type="Proteomes" id="UP000593565">
    <property type="component" value="Unassembled WGS sequence"/>
</dbReference>
<proteinExistence type="predicted"/>
<feature type="region of interest" description="Disordered" evidence="1">
    <location>
        <begin position="157"/>
        <end position="197"/>
    </location>
</feature>
<comment type="caution">
    <text evidence="2">The sequence shown here is derived from an EMBL/GenBank/DDBJ whole genome shotgun (WGS) entry which is preliminary data.</text>
</comment>
<organism evidence="2 3">
    <name type="scientific">Ameiurus melas</name>
    <name type="common">Black bullhead</name>
    <name type="synonym">Silurus melas</name>
    <dbReference type="NCBI Taxonomy" id="219545"/>
    <lineage>
        <taxon>Eukaryota</taxon>
        <taxon>Metazoa</taxon>
        <taxon>Chordata</taxon>
        <taxon>Craniata</taxon>
        <taxon>Vertebrata</taxon>
        <taxon>Euteleostomi</taxon>
        <taxon>Actinopterygii</taxon>
        <taxon>Neopterygii</taxon>
        <taxon>Teleostei</taxon>
        <taxon>Ostariophysi</taxon>
        <taxon>Siluriformes</taxon>
        <taxon>Ictaluridae</taxon>
        <taxon>Ameiurus</taxon>
    </lineage>
</organism>
<accession>A0A7J5ZQX1</accession>
<evidence type="ECO:0000313" key="2">
    <source>
        <dbReference type="EMBL" id="KAF4072037.1"/>
    </source>
</evidence>
<sequence length="197" mass="22012">MVLSQFTSPSMEAAGGPDWAQLYQEKELQYEHLQEQMEQLRVTSGQLKTPIAAGFHPEVHYAPALPVRHHPPMPTPERYASEPESCKGFILQCSLYFENHPEMPEERRLAHFIELLSGCVLEWATTRMDLSRWGTASTASLCSWVKHGSMMRRERRNGVGRNSASIAGRKPTSFVSAPSGGCHQGRRVPPTNLVTPG</sequence>
<dbReference type="EMBL" id="JAAGNN010000026">
    <property type="protein sequence ID" value="KAF4072037.1"/>
    <property type="molecule type" value="Genomic_DNA"/>
</dbReference>
<name>A0A7J5ZQX1_AMEME</name>
<reference evidence="2 3" key="1">
    <citation type="submission" date="2020-02" db="EMBL/GenBank/DDBJ databases">
        <title>A chromosome-scale genome assembly of the black bullhead catfish (Ameiurus melas).</title>
        <authorList>
            <person name="Wen M."/>
            <person name="Zham M."/>
            <person name="Cabau C."/>
            <person name="Klopp C."/>
            <person name="Donnadieu C."/>
            <person name="Roques C."/>
            <person name="Bouchez O."/>
            <person name="Lampietro C."/>
            <person name="Jouanno E."/>
            <person name="Herpin A."/>
            <person name="Louis A."/>
            <person name="Berthelot C."/>
            <person name="Parey E."/>
            <person name="Roest-Crollius H."/>
            <person name="Braasch I."/>
            <person name="Postlethwait J."/>
            <person name="Robinson-Rechavi M."/>
            <person name="Echchiki A."/>
            <person name="Begum T."/>
            <person name="Montfort J."/>
            <person name="Schartl M."/>
            <person name="Bobe J."/>
            <person name="Guiguen Y."/>
        </authorList>
    </citation>
    <scope>NUCLEOTIDE SEQUENCE [LARGE SCALE GENOMIC DNA]</scope>
    <source>
        <strain evidence="2">M_S1</strain>
        <tissue evidence="2">Blood</tissue>
    </source>
</reference>